<dbReference type="PANTHER" id="PTHR11749">
    <property type="entry name" value="RIBULOSE-5-PHOSPHATE-3-EPIMERASE"/>
    <property type="match status" value="1"/>
</dbReference>
<accession>A0A644T5F9</accession>
<name>A0A644T5F9_9ZZZZ</name>
<evidence type="ECO:0000256" key="1">
    <source>
        <dbReference type="ARBA" id="ARBA00022723"/>
    </source>
</evidence>
<dbReference type="Pfam" id="PF00834">
    <property type="entry name" value="Ribul_P_3_epim"/>
    <property type="match status" value="1"/>
</dbReference>
<dbReference type="GO" id="GO:0005975">
    <property type="term" value="P:carbohydrate metabolic process"/>
    <property type="evidence" value="ECO:0007669"/>
    <property type="project" value="InterPro"/>
</dbReference>
<proteinExistence type="predicted"/>
<comment type="caution">
    <text evidence="3">The sequence shown here is derived from an EMBL/GenBank/DDBJ whole genome shotgun (WGS) entry which is preliminary data.</text>
</comment>
<evidence type="ECO:0000256" key="2">
    <source>
        <dbReference type="ARBA" id="ARBA00023235"/>
    </source>
</evidence>
<sequence>MEIVPAILEKDFEEIKNKLEFLASIEDKYRIDFKAVQIDLCDGKFVENKTWLPNSFNKEEIKILNSFRKYFNIGYHLMCEDQMKFFLELESFQPKSLVIHLEEILFSKDLEKILNKAKKDFIKIFVTAKINFLDKNREEVLSILYKYEDVDLQIMGIDKIGSQGQEFSEKALELIRFFRKGLNYKDLSIQVDGSMNKDTISLAKKAGADKFVVGSYLMKDLDGVNFVSNLKKIRQN</sequence>
<keyword evidence="1" id="KW-0479">Metal-binding</keyword>
<dbReference type="SUPFAM" id="SSF51366">
    <property type="entry name" value="Ribulose-phoshate binding barrel"/>
    <property type="match status" value="1"/>
</dbReference>
<dbReference type="GO" id="GO:0016857">
    <property type="term" value="F:racemase and epimerase activity, acting on carbohydrates and derivatives"/>
    <property type="evidence" value="ECO:0007669"/>
    <property type="project" value="InterPro"/>
</dbReference>
<evidence type="ECO:0008006" key="4">
    <source>
        <dbReference type="Google" id="ProtNLM"/>
    </source>
</evidence>
<keyword evidence="2" id="KW-0413">Isomerase</keyword>
<evidence type="ECO:0000313" key="3">
    <source>
        <dbReference type="EMBL" id="MPL62176.1"/>
    </source>
</evidence>
<dbReference type="AlphaFoldDB" id="A0A644T5F9"/>
<organism evidence="3">
    <name type="scientific">bioreactor metagenome</name>
    <dbReference type="NCBI Taxonomy" id="1076179"/>
    <lineage>
        <taxon>unclassified sequences</taxon>
        <taxon>metagenomes</taxon>
        <taxon>ecological metagenomes</taxon>
    </lineage>
</organism>
<gene>
    <name evidence="3" type="ORF">SDC9_07780</name>
</gene>
<dbReference type="InterPro" id="IPR011060">
    <property type="entry name" value="RibuloseP-bd_barrel"/>
</dbReference>
<dbReference type="GO" id="GO:0046872">
    <property type="term" value="F:metal ion binding"/>
    <property type="evidence" value="ECO:0007669"/>
    <property type="project" value="UniProtKB-KW"/>
</dbReference>
<protein>
    <recommendedName>
        <fullName evidence="4">Ribulose-phosphate 3-epimerase</fullName>
    </recommendedName>
</protein>
<dbReference type="InterPro" id="IPR013785">
    <property type="entry name" value="Aldolase_TIM"/>
</dbReference>
<dbReference type="Gene3D" id="3.20.20.70">
    <property type="entry name" value="Aldolase class I"/>
    <property type="match status" value="1"/>
</dbReference>
<dbReference type="InterPro" id="IPR000056">
    <property type="entry name" value="Ribul_P_3_epim-like"/>
</dbReference>
<dbReference type="EMBL" id="VSSQ01000017">
    <property type="protein sequence ID" value="MPL62176.1"/>
    <property type="molecule type" value="Genomic_DNA"/>
</dbReference>
<reference evidence="3" key="1">
    <citation type="submission" date="2019-08" db="EMBL/GenBank/DDBJ databases">
        <authorList>
            <person name="Kucharzyk K."/>
            <person name="Murdoch R.W."/>
            <person name="Higgins S."/>
            <person name="Loffler F."/>
        </authorList>
    </citation>
    <scope>NUCLEOTIDE SEQUENCE</scope>
</reference>